<feature type="compositionally biased region" description="Pro residues" evidence="9">
    <location>
        <begin position="10"/>
        <end position="20"/>
    </location>
</feature>
<evidence type="ECO:0000256" key="3">
    <source>
        <dbReference type="ARBA" id="ARBA00012780"/>
    </source>
</evidence>
<dbReference type="GO" id="GO:0071555">
    <property type="term" value="P:cell wall organization"/>
    <property type="evidence" value="ECO:0007669"/>
    <property type="project" value="UniProtKB-KW"/>
</dbReference>
<reference evidence="13" key="1">
    <citation type="submission" date="2016-06" db="EMBL/GenBank/DDBJ databases">
        <authorList>
            <person name="Varghese N."/>
        </authorList>
    </citation>
    <scope>NUCLEOTIDE SEQUENCE [LARGE SCALE GENOMIC DNA]</scope>
    <source>
        <strain evidence="13">DSM 45555</strain>
    </source>
</reference>
<dbReference type="EMBL" id="FMCV01000004">
    <property type="protein sequence ID" value="SCE92430.1"/>
    <property type="molecule type" value="Genomic_DNA"/>
</dbReference>
<keyword evidence="7" id="KW-0961">Cell wall biogenesis/degradation</keyword>
<evidence type="ECO:0000313" key="12">
    <source>
        <dbReference type="EMBL" id="SCE92430.1"/>
    </source>
</evidence>
<dbReference type="PROSITE" id="PS51318">
    <property type="entry name" value="TAT"/>
    <property type="match status" value="1"/>
</dbReference>
<dbReference type="InterPro" id="IPR006311">
    <property type="entry name" value="TAT_signal"/>
</dbReference>
<keyword evidence="5" id="KW-0119">Carbohydrate metabolism</keyword>
<evidence type="ECO:0000256" key="10">
    <source>
        <dbReference type="SAM" id="Phobius"/>
    </source>
</evidence>
<evidence type="ECO:0000256" key="4">
    <source>
        <dbReference type="ARBA" id="ARBA00022801"/>
    </source>
</evidence>
<keyword evidence="10" id="KW-0812">Transmembrane</keyword>
<evidence type="ECO:0000256" key="6">
    <source>
        <dbReference type="ARBA" id="ARBA00023295"/>
    </source>
</evidence>
<dbReference type="GO" id="GO:0000272">
    <property type="term" value="P:polysaccharide catabolic process"/>
    <property type="evidence" value="ECO:0007669"/>
    <property type="project" value="UniProtKB-KW"/>
</dbReference>
<evidence type="ECO:0000256" key="2">
    <source>
        <dbReference type="ARBA" id="ARBA00010730"/>
    </source>
</evidence>
<evidence type="ECO:0000256" key="1">
    <source>
        <dbReference type="ARBA" id="ARBA00000382"/>
    </source>
</evidence>
<evidence type="ECO:0000313" key="13">
    <source>
        <dbReference type="Proteomes" id="UP000198551"/>
    </source>
</evidence>
<keyword evidence="10" id="KW-0472">Membrane</keyword>
<protein>
    <recommendedName>
        <fullName evidence="3">glucan endo-1,3-beta-D-glucosidase</fullName>
        <ecNumber evidence="3">3.2.1.39</ecNumber>
    </recommendedName>
</protein>
<feature type="domain" description="Glycosyl hydrolase family 81 C-terminal" evidence="11">
    <location>
        <begin position="410"/>
        <end position="720"/>
    </location>
</feature>
<keyword evidence="13" id="KW-1185">Reference proteome</keyword>
<feature type="region of interest" description="Disordered" evidence="9">
    <location>
        <begin position="1"/>
        <end position="23"/>
    </location>
</feature>
<proteinExistence type="inferred from homology"/>
<accession>A0A1C4W896</accession>
<keyword evidence="8" id="KW-0624">Polysaccharide degradation</keyword>
<dbReference type="GO" id="GO:0042973">
    <property type="term" value="F:glucan endo-1,3-beta-D-glucosidase activity"/>
    <property type="evidence" value="ECO:0007669"/>
    <property type="project" value="UniProtKB-EC"/>
</dbReference>
<feature type="compositionally biased region" description="Low complexity" evidence="9">
    <location>
        <begin position="818"/>
        <end position="837"/>
    </location>
</feature>
<dbReference type="EC" id="3.2.1.39" evidence="3"/>
<evidence type="ECO:0000256" key="5">
    <source>
        <dbReference type="ARBA" id="ARBA00023277"/>
    </source>
</evidence>
<dbReference type="InterPro" id="IPR040720">
    <property type="entry name" value="GH81_C"/>
</dbReference>
<dbReference type="Pfam" id="PF17652">
    <property type="entry name" value="Glyco_hydro81C"/>
    <property type="match status" value="1"/>
</dbReference>
<evidence type="ECO:0000256" key="8">
    <source>
        <dbReference type="ARBA" id="ARBA00023326"/>
    </source>
</evidence>
<dbReference type="AlphaFoldDB" id="A0A1C4W896"/>
<evidence type="ECO:0000256" key="7">
    <source>
        <dbReference type="ARBA" id="ARBA00023316"/>
    </source>
</evidence>
<comment type="catalytic activity">
    <reaction evidence="1">
        <text>Hydrolysis of (1-&gt;3)-beta-D-glucosidic linkages in (1-&gt;3)-beta-D-glucans.</text>
        <dbReference type="EC" id="3.2.1.39"/>
    </reaction>
</comment>
<dbReference type="PANTHER" id="PTHR31983">
    <property type="entry name" value="ENDO-1,3(4)-BETA-GLUCANASE 1"/>
    <property type="match status" value="1"/>
</dbReference>
<feature type="region of interest" description="Disordered" evidence="9">
    <location>
        <begin position="791"/>
        <end position="854"/>
    </location>
</feature>
<dbReference type="InterPro" id="IPR005200">
    <property type="entry name" value="Endo-beta-glucanase"/>
</dbReference>
<comment type="similarity">
    <text evidence="2">Belongs to the glycosyl hydrolase 81 family.</text>
</comment>
<dbReference type="Gene3D" id="2.70.98.30">
    <property type="entry name" value="Golgi alpha-mannosidase II, domain 4"/>
    <property type="match status" value="1"/>
</dbReference>
<dbReference type="PANTHER" id="PTHR31983:SF0">
    <property type="entry name" value="GLUCAN ENDO-1,3-BETA-D-GLUCOSIDASE 2"/>
    <property type="match status" value="1"/>
</dbReference>
<evidence type="ECO:0000256" key="9">
    <source>
        <dbReference type="SAM" id="MobiDB-lite"/>
    </source>
</evidence>
<keyword evidence="6" id="KW-0326">Glycosidase</keyword>
<gene>
    <name evidence="12" type="ORF">GA0070215_104302</name>
</gene>
<dbReference type="RefSeq" id="WP_091043426.1">
    <property type="nucleotide sequence ID" value="NZ_FMCV01000004.1"/>
</dbReference>
<keyword evidence="10" id="KW-1133">Transmembrane helix</keyword>
<name>A0A1C4W896_9ACTN</name>
<dbReference type="PROSITE" id="PS52008">
    <property type="entry name" value="GH81"/>
    <property type="match status" value="1"/>
</dbReference>
<evidence type="ECO:0000259" key="11">
    <source>
        <dbReference type="Pfam" id="PF17652"/>
    </source>
</evidence>
<dbReference type="Proteomes" id="UP000198551">
    <property type="component" value="Unassembled WGS sequence"/>
</dbReference>
<dbReference type="GO" id="GO:0052861">
    <property type="term" value="F:endo-1,3(4)-beta-glucanase activity"/>
    <property type="evidence" value="ECO:0007669"/>
    <property type="project" value="InterPro"/>
</dbReference>
<sequence length="993" mass="103438">MTLLRDFSPDPVPPAVPVPSPARRRGLRATALAAASVLAAGLLGVVVAGGGTATAGAVGAGSFTETRPAGALLPKGCGAISTNPRTFTTADAPAGAIPTNDWWSSLIWKRNNCTGSEVLHAHPLAFKAENNGLGLSYTTTPAISGTATGVGEFHYPYTEDVRVGLTGLTAPVVKAAGWTDWTVTADWSDGSRTMRATIGHGLPFSYYTVNGGTAQLTTAGTPTVWRNSGATIGFTVRGHDYVAYAPSGATWTVNGTGISSTLAGKGYFSVAVLPGGGDRAALADTYGRYAHAHVTGTRMSYTYNPSAGTVRTTYAFATTPREGSETKTVVALYPHQWRSLTGSTPIGQTYVSARGAMRVLTGVPSFTTSMRFTGVLPEVPAVGDSSGADLATVTGYLNAEKGNPEGVSGTDTYWAGKGLGRAARIAEIADQLGQTSVRDAALTAMRNRLTNWLTAGSGETGQLFYYDRNWGTLIGYPASYGSDEDLNDHHFHYGYFIAAAATLAKFDPGWADDSRYGGMVDLLIRDANNYDRADSRFPYLRDFDIYAGHDWASGLAPFFAGNNQESSSEGMNFANALIQWGQATGDTAVRDAGVYLWTTQSAAISEYWFDVYDQNFPAAFGHKTVGMVWGDGGSYSTWFSAAPEMIQGINMLPITGGHLYLGDFPDYVKANYAELVTNKGGPPTVWQDIIWEFLALGDGEQALRNFRANSGFTSEEGESKAHTFHWIRNLAALGTVDTTVTANHPLAKVFVKNGVRTYVASNITARPLTVTFSTGVTLAVPAGRTATSGAYTWSGGNATGGGTAPTGPPPTTTPSPTPTSASPTPTSASPSPSAPGSLKPVRYLRSGGGLDGTAGTAGTVTVAAANGNSDGTPTNPQVFTATGLTGAYNGGATAFDLAVDAGTAVGNGVQIRVSYDLTGNGGFERVETYRYFATDPVPGAERYRQTQGLLSATGTLGNLSGGTVRVEVWNAIGGAPTILGVGNGSTVTLPYGS</sequence>
<feature type="compositionally biased region" description="Pro residues" evidence="9">
    <location>
        <begin position="806"/>
        <end position="817"/>
    </location>
</feature>
<keyword evidence="4" id="KW-0378">Hydrolase</keyword>
<organism evidence="12 13">
    <name type="scientific">Micromonospora marina</name>
    <dbReference type="NCBI Taxonomy" id="307120"/>
    <lineage>
        <taxon>Bacteria</taxon>
        <taxon>Bacillati</taxon>
        <taxon>Actinomycetota</taxon>
        <taxon>Actinomycetes</taxon>
        <taxon>Micromonosporales</taxon>
        <taxon>Micromonosporaceae</taxon>
        <taxon>Micromonospora</taxon>
    </lineage>
</organism>
<feature type="transmembrane region" description="Helical" evidence="10">
    <location>
        <begin position="29"/>
        <end position="50"/>
    </location>
</feature>